<name>G4TR69_SERID</name>
<dbReference type="InterPro" id="IPR011990">
    <property type="entry name" value="TPR-like_helical_dom_sf"/>
</dbReference>
<evidence type="ECO:0000256" key="3">
    <source>
        <dbReference type="SAM" id="MobiDB-lite"/>
    </source>
</evidence>
<dbReference type="PANTHER" id="PTHR45641">
    <property type="entry name" value="TETRATRICOPEPTIDE REPEAT PROTEIN (AFU_ORTHOLOGUE AFUA_6G03870)"/>
    <property type="match status" value="1"/>
</dbReference>
<sequence>MHILVQTWIQSIHETTEQHRLFVRLLSSSISRQSWAQIHLHRLIAPHIIQRVLIDQVAWADKWALAFAMDEVGNSTWSQKQLKEVLVHAETTFGDESPITLAIMTDLGTSYDRSGPYRIQTALTLHQRVLAARLKLRGEKDIETLSAMSNVASSLVDMWRNNEAESLYLKIIELLTATVGPDHPDVLRAESRLATILFRTGKRQLGYYRKVSMLERLDGKDTVTQMEQLRGMENIGTSLHILGRYPDALELFRQLSSVINRLLGPYHSTSIRIKLSTAGTLCRLGRFGEATEHLEHAFKRLHPASDGDESSELAIRPEDRRNTPEGLSAQRLMCFVLFCAGNHAEAEERYAATVEAHLKTLGPDHPHTQWVQKPLAEWEDPTFIEYAIRKPGSVAEDAS</sequence>
<proteinExistence type="predicted"/>
<dbReference type="OrthoDB" id="3038901at2759"/>
<dbReference type="Gene3D" id="1.25.40.10">
    <property type="entry name" value="Tetratricopeptide repeat domain"/>
    <property type="match status" value="2"/>
</dbReference>
<dbReference type="EMBL" id="CAFZ01000255">
    <property type="protein sequence ID" value="CCA73812.1"/>
    <property type="molecule type" value="Genomic_DNA"/>
</dbReference>
<reference evidence="4 5" key="1">
    <citation type="journal article" date="2011" name="PLoS Pathog.">
        <title>Endophytic Life Strategies Decoded by Genome and Transcriptome Analyses of the Mutualistic Root Symbiont Piriformospora indica.</title>
        <authorList>
            <person name="Zuccaro A."/>
            <person name="Lahrmann U."/>
            <person name="Guldener U."/>
            <person name="Langen G."/>
            <person name="Pfiffi S."/>
            <person name="Biedenkopf D."/>
            <person name="Wong P."/>
            <person name="Samans B."/>
            <person name="Grimm C."/>
            <person name="Basiewicz M."/>
            <person name="Murat C."/>
            <person name="Martin F."/>
            <person name="Kogel K.H."/>
        </authorList>
    </citation>
    <scope>NUCLEOTIDE SEQUENCE [LARGE SCALE GENOMIC DNA]</scope>
    <source>
        <strain evidence="4 5">DSM 11827</strain>
    </source>
</reference>
<dbReference type="AlphaFoldDB" id="G4TR69"/>
<organism evidence="4 5">
    <name type="scientific">Serendipita indica (strain DSM 11827)</name>
    <name type="common">Root endophyte fungus</name>
    <name type="synonym">Piriformospora indica</name>
    <dbReference type="NCBI Taxonomy" id="1109443"/>
    <lineage>
        <taxon>Eukaryota</taxon>
        <taxon>Fungi</taxon>
        <taxon>Dikarya</taxon>
        <taxon>Basidiomycota</taxon>
        <taxon>Agaricomycotina</taxon>
        <taxon>Agaricomycetes</taxon>
        <taxon>Sebacinales</taxon>
        <taxon>Serendipitaceae</taxon>
        <taxon>Serendipita</taxon>
    </lineage>
</organism>
<evidence type="ECO:0000256" key="2">
    <source>
        <dbReference type="ARBA" id="ARBA00022803"/>
    </source>
</evidence>
<keyword evidence="2" id="KW-0802">TPR repeat</keyword>
<dbReference type="Pfam" id="PF13374">
    <property type="entry name" value="TPR_10"/>
    <property type="match status" value="2"/>
</dbReference>
<dbReference type="HOGENOM" id="CLU_691009_0_0_1"/>
<dbReference type="InParanoid" id="G4TR69"/>
<dbReference type="STRING" id="1109443.G4TR69"/>
<keyword evidence="5" id="KW-1185">Reference proteome</keyword>
<feature type="region of interest" description="Disordered" evidence="3">
    <location>
        <begin position="303"/>
        <end position="322"/>
    </location>
</feature>
<dbReference type="Proteomes" id="UP000007148">
    <property type="component" value="Unassembled WGS sequence"/>
</dbReference>
<gene>
    <name evidence="4" type="ORF">PIIN_07766</name>
</gene>
<dbReference type="PANTHER" id="PTHR45641:SF19">
    <property type="entry name" value="NEPHROCYSTIN-3"/>
    <property type="match status" value="1"/>
</dbReference>
<dbReference type="Pfam" id="PF13424">
    <property type="entry name" value="TPR_12"/>
    <property type="match status" value="1"/>
</dbReference>
<comment type="caution">
    <text evidence="4">The sequence shown here is derived from an EMBL/GenBank/DDBJ whole genome shotgun (WGS) entry which is preliminary data.</text>
</comment>
<evidence type="ECO:0000313" key="5">
    <source>
        <dbReference type="Proteomes" id="UP000007148"/>
    </source>
</evidence>
<dbReference type="SUPFAM" id="SSF48452">
    <property type="entry name" value="TPR-like"/>
    <property type="match status" value="3"/>
</dbReference>
<keyword evidence="1" id="KW-0677">Repeat</keyword>
<accession>G4TR69</accession>
<evidence type="ECO:0000256" key="1">
    <source>
        <dbReference type="ARBA" id="ARBA00022737"/>
    </source>
</evidence>
<evidence type="ECO:0008006" key="6">
    <source>
        <dbReference type="Google" id="ProtNLM"/>
    </source>
</evidence>
<evidence type="ECO:0000313" key="4">
    <source>
        <dbReference type="EMBL" id="CCA73812.1"/>
    </source>
</evidence>
<protein>
    <recommendedName>
        <fullName evidence="6">Kinesin light chain</fullName>
    </recommendedName>
</protein>